<dbReference type="PRINTS" id="PR00260">
    <property type="entry name" value="CHEMTRNSDUCR"/>
</dbReference>
<keyword evidence="7" id="KW-0472">Membrane</keyword>
<dbReference type="InterPro" id="IPR004090">
    <property type="entry name" value="Chemotax_Me-accpt_rcpt"/>
</dbReference>
<dbReference type="GO" id="GO:0006935">
    <property type="term" value="P:chemotaxis"/>
    <property type="evidence" value="ECO:0007669"/>
    <property type="project" value="InterPro"/>
</dbReference>
<dbReference type="PATRIC" id="fig|345309.4.peg.1804"/>
<feature type="domain" description="Methyl-accepting transducer" evidence="8">
    <location>
        <begin position="264"/>
        <end position="493"/>
    </location>
</feature>
<comment type="caution">
    <text evidence="10">The sequence shown here is derived from an EMBL/GenBank/DDBJ whole genome shotgun (WGS) entry which is preliminary data.</text>
</comment>
<reference evidence="10 11" key="1">
    <citation type="submission" date="2015-03" db="EMBL/GenBank/DDBJ databases">
        <title>Draft genome sequence of Luteibacter yeojuensis strain SU11.</title>
        <authorList>
            <person name="Sulaiman J."/>
            <person name="Priya K."/>
            <person name="Chan K.-G."/>
        </authorList>
    </citation>
    <scope>NUCLEOTIDE SEQUENCE [LARGE SCALE GENOMIC DNA]</scope>
    <source>
        <strain evidence="10 11">SU11</strain>
    </source>
</reference>
<proteinExistence type="inferred from homology"/>
<evidence type="ECO:0008006" key="12">
    <source>
        <dbReference type="Google" id="ProtNLM"/>
    </source>
</evidence>
<evidence type="ECO:0000256" key="6">
    <source>
        <dbReference type="SAM" id="Coils"/>
    </source>
</evidence>
<organism evidence="10 11">
    <name type="scientific">Luteibacter yeojuensis</name>
    <dbReference type="NCBI Taxonomy" id="345309"/>
    <lineage>
        <taxon>Bacteria</taxon>
        <taxon>Pseudomonadati</taxon>
        <taxon>Pseudomonadota</taxon>
        <taxon>Gammaproteobacteria</taxon>
        <taxon>Lysobacterales</taxon>
        <taxon>Rhodanobacteraceae</taxon>
        <taxon>Luteibacter</taxon>
    </lineage>
</organism>
<evidence type="ECO:0000256" key="7">
    <source>
        <dbReference type="SAM" id="Phobius"/>
    </source>
</evidence>
<dbReference type="Pfam" id="PF12729">
    <property type="entry name" value="4HB_MCP_1"/>
    <property type="match status" value="1"/>
</dbReference>
<keyword evidence="7" id="KW-1133">Transmembrane helix</keyword>
<keyword evidence="3 5" id="KW-0807">Transducer</keyword>
<comment type="similarity">
    <text evidence="4">Belongs to the methyl-accepting chemotaxis (MCP) protein family.</text>
</comment>
<evidence type="ECO:0000256" key="3">
    <source>
        <dbReference type="ARBA" id="ARBA00023224"/>
    </source>
</evidence>
<dbReference type="PANTHER" id="PTHR43531">
    <property type="entry name" value="PROTEIN ICFG"/>
    <property type="match status" value="1"/>
</dbReference>
<dbReference type="SMART" id="SM00304">
    <property type="entry name" value="HAMP"/>
    <property type="match status" value="1"/>
</dbReference>
<dbReference type="FunFam" id="1.10.287.950:FF:000001">
    <property type="entry name" value="Methyl-accepting chemotaxis sensory transducer"/>
    <property type="match status" value="1"/>
</dbReference>
<feature type="transmembrane region" description="Helical" evidence="7">
    <location>
        <begin position="185"/>
        <end position="210"/>
    </location>
</feature>
<evidence type="ECO:0000259" key="8">
    <source>
        <dbReference type="PROSITE" id="PS50111"/>
    </source>
</evidence>
<sequence>MRFSVRSKIFAAMGTALALVVAIGVDGLMGVESTHRLVGAMYATNVRAIVDVAETQRAVVDQRIAINRALVDTSTRNTGERVKQDVAKEAAAWARYYPSQVTSPEEKAAAERYIQLREAAMPLMQQQVELLDAGKTDEARQLLLTKTSVALGAMAEQIQAIVDMNAKEAAQASAEADASYAKTRYGALALLVVALVVLLVVALSIVRAVVRPLSSARALAQAIQDGKLNNVTAVTGNDEFTDTLRALDQMDKRLAGIVTDVRHISEQVTATAADMSQGNDDLSQRTQEQASSLEETAASMEELAATVKQNAEGAEQAKAMANALRTDAEDGSRVSHEATAAMGEITHASQQIGDIVSLIDEIAFQTNLLALNAAVEAARAGEQGRGFAVVATEVRNLAQRSAAAAKDIKALVASTVERVECGATLVARTGASLETIARGVRGVHAVVSEIAAASQEQSAGIGQVNQAVLTLDEVTQQNAALVEEASAASKNASDLSRELLRQVAFFTVAGEPAARVASVPAPSVAVPAKAAPAAGSRPMPAPAVALADGDTAWREF</sequence>
<keyword evidence="2" id="KW-0488">Methylation</keyword>
<dbReference type="OrthoDB" id="6052907at2"/>
<keyword evidence="11" id="KW-1185">Reference proteome</keyword>
<dbReference type="PROSITE" id="PS50885">
    <property type="entry name" value="HAMP"/>
    <property type="match status" value="1"/>
</dbReference>
<dbReference type="AlphaFoldDB" id="A0A0F3KMV4"/>
<feature type="domain" description="HAMP" evidence="9">
    <location>
        <begin position="207"/>
        <end position="259"/>
    </location>
</feature>
<keyword evidence="6" id="KW-0175">Coiled coil</keyword>
<gene>
    <name evidence="10" type="ORF">VI08_12300</name>
</gene>
<comment type="subcellular location">
    <subcellularLocation>
        <location evidence="1">Membrane</location>
    </subcellularLocation>
</comment>
<evidence type="ECO:0000256" key="5">
    <source>
        <dbReference type="PROSITE-ProRule" id="PRU00284"/>
    </source>
</evidence>
<dbReference type="EMBL" id="JZRB01000025">
    <property type="protein sequence ID" value="KJV32511.1"/>
    <property type="molecule type" value="Genomic_DNA"/>
</dbReference>
<feature type="coiled-coil region" evidence="6">
    <location>
        <begin position="464"/>
        <end position="498"/>
    </location>
</feature>
<dbReference type="SUPFAM" id="SSF58104">
    <property type="entry name" value="Methyl-accepting chemotaxis protein (MCP) signaling domain"/>
    <property type="match status" value="1"/>
</dbReference>
<protein>
    <recommendedName>
        <fullName evidence="12">Methyl-accepting chemotaxis protein</fullName>
    </recommendedName>
</protein>
<dbReference type="InterPro" id="IPR024478">
    <property type="entry name" value="HlyB_4HB_MCP"/>
</dbReference>
<evidence type="ECO:0000256" key="1">
    <source>
        <dbReference type="ARBA" id="ARBA00004370"/>
    </source>
</evidence>
<evidence type="ECO:0000313" key="10">
    <source>
        <dbReference type="EMBL" id="KJV32511.1"/>
    </source>
</evidence>
<dbReference type="CDD" id="cd11386">
    <property type="entry name" value="MCP_signal"/>
    <property type="match status" value="1"/>
</dbReference>
<dbReference type="Pfam" id="PF00015">
    <property type="entry name" value="MCPsignal"/>
    <property type="match status" value="1"/>
</dbReference>
<dbReference type="GO" id="GO:0007165">
    <property type="term" value="P:signal transduction"/>
    <property type="evidence" value="ECO:0007669"/>
    <property type="project" value="UniProtKB-KW"/>
</dbReference>
<evidence type="ECO:0000256" key="4">
    <source>
        <dbReference type="ARBA" id="ARBA00029447"/>
    </source>
</evidence>
<dbReference type="InterPro" id="IPR003660">
    <property type="entry name" value="HAMP_dom"/>
</dbReference>
<evidence type="ECO:0000259" key="9">
    <source>
        <dbReference type="PROSITE" id="PS50885"/>
    </source>
</evidence>
<dbReference type="GO" id="GO:0004888">
    <property type="term" value="F:transmembrane signaling receptor activity"/>
    <property type="evidence" value="ECO:0007669"/>
    <property type="project" value="InterPro"/>
</dbReference>
<dbReference type="Gene3D" id="1.10.287.950">
    <property type="entry name" value="Methyl-accepting chemotaxis protein"/>
    <property type="match status" value="1"/>
</dbReference>
<accession>A0A0F3KMV4</accession>
<dbReference type="PROSITE" id="PS50111">
    <property type="entry name" value="CHEMOTAXIS_TRANSDUC_2"/>
    <property type="match status" value="1"/>
</dbReference>
<dbReference type="GO" id="GO:0005886">
    <property type="term" value="C:plasma membrane"/>
    <property type="evidence" value="ECO:0007669"/>
    <property type="project" value="TreeGrafter"/>
</dbReference>
<keyword evidence="7" id="KW-0812">Transmembrane</keyword>
<dbReference type="Proteomes" id="UP000033651">
    <property type="component" value="Unassembled WGS sequence"/>
</dbReference>
<dbReference type="InterPro" id="IPR004089">
    <property type="entry name" value="MCPsignal_dom"/>
</dbReference>
<feature type="coiled-coil region" evidence="6">
    <location>
        <begin position="283"/>
        <end position="317"/>
    </location>
</feature>
<evidence type="ECO:0000313" key="11">
    <source>
        <dbReference type="Proteomes" id="UP000033651"/>
    </source>
</evidence>
<dbReference type="RefSeq" id="WP_045829876.1">
    <property type="nucleotide sequence ID" value="NZ_JZRB01000025.1"/>
</dbReference>
<dbReference type="SMART" id="SM00283">
    <property type="entry name" value="MA"/>
    <property type="match status" value="1"/>
</dbReference>
<name>A0A0F3KMV4_9GAMM</name>
<dbReference type="InterPro" id="IPR051310">
    <property type="entry name" value="MCP_chemotaxis"/>
</dbReference>
<evidence type="ECO:0000256" key="2">
    <source>
        <dbReference type="ARBA" id="ARBA00022481"/>
    </source>
</evidence>
<dbReference type="PANTHER" id="PTHR43531:SF14">
    <property type="entry name" value="METHYL-ACCEPTING CHEMOTAXIS PROTEIN I-RELATED"/>
    <property type="match status" value="1"/>
</dbReference>